<dbReference type="InterPro" id="IPR020346">
    <property type="entry name" value="Uncharacterised_15.3kDa"/>
</dbReference>
<evidence type="ECO:0000313" key="2">
    <source>
        <dbReference type="EMBL" id="BAY59106.1"/>
    </source>
</evidence>
<proteinExistence type="predicted"/>
<evidence type="ECO:0000313" key="3">
    <source>
        <dbReference type="Proteomes" id="UP000217895"/>
    </source>
</evidence>
<dbReference type="AlphaFoldDB" id="A0A1Z4JQV8"/>
<gene>
    <name evidence="2" type="ORF">NIES2135_59830</name>
</gene>
<dbReference type="SMR" id="A0A1Z4JQV8"/>
<organism evidence="2 3">
    <name type="scientific">Leptolyngbya boryana NIES-2135</name>
    <dbReference type="NCBI Taxonomy" id="1973484"/>
    <lineage>
        <taxon>Bacteria</taxon>
        <taxon>Bacillati</taxon>
        <taxon>Cyanobacteriota</taxon>
        <taxon>Cyanophyceae</taxon>
        <taxon>Leptolyngbyales</taxon>
        <taxon>Leptolyngbyaceae</taxon>
        <taxon>Leptolyngbya group</taxon>
        <taxon>Leptolyngbya</taxon>
    </lineage>
</organism>
<accession>A0A1Z4JQV8</accession>
<feature type="compositionally biased region" description="Basic and acidic residues" evidence="1">
    <location>
        <begin position="114"/>
        <end position="126"/>
    </location>
</feature>
<reference evidence="2 3" key="1">
    <citation type="submission" date="2017-06" db="EMBL/GenBank/DDBJ databases">
        <title>Genome sequencing of cyanobaciteial culture collection at National Institute for Environmental Studies (NIES).</title>
        <authorList>
            <person name="Hirose Y."/>
            <person name="Shimura Y."/>
            <person name="Fujisawa T."/>
            <person name="Nakamura Y."/>
            <person name="Kawachi M."/>
        </authorList>
    </citation>
    <scope>NUCLEOTIDE SEQUENCE [LARGE SCALE GENOMIC DNA]</scope>
    <source>
        <strain evidence="2 3">NIES-2135</strain>
    </source>
</reference>
<dbReference type="Proteomes" id="UP000217895">
    <property type="component" value="Chromosome"/>
</dbReference>
<protein>
    <recommendedName>
        <fullName evidence="4">DUF5331 domain-containing protein</fullName>
    </recommendedName>
</protein>
<keyword evidence="3" id="KW-1185">Reference proteome</keyword>
<name>A0A1Z4JQV8_LEPBY</name>
<dbReference type="Pfam" id="PF17265">
    <property type="entry name" value="DUF5331"/>
    <property type="match status" value="1"/>
</dbReference>
<dbReference type="EMBL" id="AP018203">
    <property type="protein sequence ID" value="BAY59106.1"/>
    <property type="molecule type" value="Genomic_DNA"/>
</dbReference>
<sequence length="133" mass="15255">MNIDQLRRSLKDRWLDYYEANRSWISRLSIWVSCEGKRRPSSSFILGVLSTEEPRLTEMLPLIVDLSNHPDRIVVALGLNFDPEQELNHKQLKAETPKYLPASSATEAPQKPRRPAEVDEACEGRNRTTPSPQ</sequence>
<evidence type="ECO:0008006" key="4">
    <source>
        <dbReference type="Google" id="ProtNLM"/>
    </source>
</evidence>
<feature type="region of interest" description="Disordered" evidence="1">
    <location>
        <begin position="88"/>
        <end position="133"/>
    </location>
</feature>
<evidence type="ECO:0000256" key="1">
    <source>
        <dbReference type="SAM" id="MobiDB-lite"/>
    </source>
</evidence>